<dbReference type="InterPro" id="IPR000843">
    <property type="entry name" value="HTH_LacI"/>
</dbReference>
<dbReference type="Gene3D" id="3.40.50.2300">
    <property type="match status" value="2"/>
</dbReference>
<dbReference type="Pfam" id="PF00356">
    <property type="entry name" value="LacI"/>
    <property type="match status" value="1"/>
</dbReference>
<dbReference type="PANTHER" id="PTHR30146">
    <property type="entry name" value="LACI-RELATED TRANSCRIPTIONAL REPRESSOR"/>
    <property type="match status" value="1"/>
</dbReference>
<dbReference type="InterPro" id="IPR046335">
    <property type="entry name" value="LacI/GalR-like_sensor"/>
</dbReference>
<keyword evidence="1" id="KW-0805">Transcription regulation</keyword>
<dbReference type="SUPFAM" id="SSF47413">
    <property type="entry name" value="lambda repressor-like DNA-binding domains"/>
    <property type="match status" value="1"/>
</dbReference>
<dbReference type="CDD" id="cd01392">
    <property type="entry name" value="HTH_LacI"/>
    <property type="match status" value="1"/>
</dbReference>
<gene>
    <name evidence="6" type="ORF">LN736_12400</name>
</gene>
<sequence length="339" mass="38134">MDNNKKIVIDDVAKAAGVSKSTISRYLNGKFEYMSEKTKKKIENVIKKLDFRPNNIARSLKLKKSKLIGVIVADLINPFSSILIKGIGDACKSKGYNIIIVNSDRNPRIEEEYIESLLDQRVEGLIINSTGENVKKLISIKKTGIPIVMLDRTVCEEEFSTVTSNNYELTSQTINYLIDSGFTNLVFFTEDAKRITPRKEREEAFVDVCSKRLDKSNFYVCVIDHEEEGNIEVNIRKFQNSHNGKKVIFAVNGVVLLNTLQAMKKLNIKIPDDIAICGYDNWGWAELITPGITTVSQPTCEMGFQAAKILIDKIENGSTHDIVHKQLKAKLEIRGSTVL</sequence>
<keyword evidence="2 6" id="KW-0238">DNA-binding</keyword>
<dbReference type="InterPro" id="IPR028082">
    <property type="entry name" value="Peripla_BP_I"/>
</dbReference>
<dbReference type="PROSITE" id="PS50932">
    <property type="entry name" value="HTH_LACI_2"/>
    <property type="match status" value="1"/>
</dbReference>
<dbReference type="PROSITE" id="PS50943">
    <property type="entry name" value="HTH_CROC1"/>
    <property type="match status" value="1"/>
</dbReference>
<evidence type="ECO:0000256" key="1">
    <source>
        <dbReference type="ARBA" id="ARBA00023015"/>
    </source>
</evidence>
<evidence type="ECO:0000259" key="5">
    <source>
        <dbReference type="PROSITE" id="PS50943"/>
    </source>
</evidence>
<dbReference type="PANTHER" id="PTHR30146:SF109">
    <property type="entry name" value="HTH-TYPE TRANSCRIPTIONAL REGULATOR GALS"/>
    <property type="match status" value="1"/>
</dbReference>
<dbReference type="SUPFAM" id="SSF53822">
    <property type="entry name" value="Periplasmic binding protein-like I"/>
    <property type="match status" value="1"/>
</dbReference>
<evidence type="ECO:0000259" key="4">
    <source>
        <dbReference type="PROSITE" id="PS50932"/>
    </source>
</evidence>
<evidence type="ECO:0000313" key="6">
    <source>
        <dbReference type="EMBL" id="MCC9295660.1"/>
    </source>
</evidence>
<dbReference type="InterPro" id="IPR010982">
    <property type="entry name" value="Lambda_DNA-bd_dom_sf"/>
</dbReference>
<dbReference type="InterPro" id="IPR001387">
    <property type="entry name" value="Cro/C1-type_HTH"/>
</dbReference>
<keyword evidence="3" id="KW-0804">Transcription</keyword>
<comment type="caution">
    <text evidence="6">The sequence shown here is derived from an EMBL/GenBank/DDBJ whole genome shotgun (WGS) entry which is preliminary data.</text>
</comment>
<name>A0ABS8N767_9CLOT</name>
<dbReference type="Pfam" id="PF13377">
    <property type="entry name" value="Peripla_BP_3"/>
    <property type="match status" value="1"/>
</dbReference>
<keyword evidence="7" id="KW-1185">Reference proteome</keyword>
<dbReference type="PROSITE" id="PS00356">
    <property type="entry name" value="HTH_LACI_1"/>
    <property type="match status" value="1"/>
</dbReference>
<feature type="domain" description="HTH cro/C1-type" evidence="5">
    <location>
        <begin position="11"/>
        <end position="56"/>
    </location>
</feature>
<evidence type="ECO:0000256" key="2">
    <source>
        <dbReference type="ARBA" id="ARBA00023125"/>
    </source>
</evidence>
<proteinExistence type="predicted"/>
<dbReference type="SMART" id="SM00354">
    <property type="entry name" value="HTH_LACI"/>
    <property type="match status" value="1"/>
</dbReference>
<dbReference type="GO" id="GO:0003677">
    <property type="term" value="F:DNA binding"/>
    <property type="evidence" value="ECO:0007669"/>
    <property type="project" value="UniProtKB-KW"/>
</dbReference>
<protein>
    <submittedName>
        <fullName evidence="6">LacI family DNA-binding transcriptional regulator</fullName>
    </submittedName>
</protein>
<evidence type="ECO:0000256" key="3">
    <source>
        <dbReference type="ARBA" id="ARBA00023163"/>
    </source>
</evidence>
<dbReference type="Gene3D" id="1.10.260.40">
    <property type="entry name" value="lambda repressor-like DNA-binding domains"/>
    <property type="match status" value="1"/>
</dbReference>
<dbReference type="Proteomes" id="UP001165422">
    <property type="component" value="Unassembled WGS sequence"/>
</dbReference>
<dbReference type="RefSeq" id="WP_150356622.1">
    <property type="nucleotide sequence ID" value="NZ_JAJJPB010000016.1"/>
</dbReference>
<evidence type="ECO:0000313" key="7">
    <source>
        <dbReference type="Proteomes" id="UP001165422"/>
    </source>
</evidence>
<feature type="domain" description="HTH lacI-type" evidence="4">
    <location>
        <begin position="7"/>
        <end position="62"/>
    </location>
</feature>
<reference evidence="6" key="1">
    <citation type="submission" date="2021-11" db="EMBL/GenBank/DDBJ databases">
        <authorList>
            <person name="Qingchun L."/>
            <person name="Dong Z."/>
            <person name="Zongwei Q."/>
            <person name="Jia Z."/>
            <person name="Duotao L."/>
        </authorList>
    </citation>
    <scope>NUCLEOTIDE SEQUENCE</scope>
    <source>
        <strain evidence="6">WLY-B-L2</strain>
    </source>
</reference>
<organism evidence="6 7">
    <name type="scientific">Clostridium aromativorans</name>
    <dbReference type="NCBI Taxonomy" id="2836848"/>
    <lineage>
        <taxon>Bacteria</taxon>
        <taxon>Bacillati</taxon>
        <taxon>Bacillota</taxon>
        <taxon>Clostridia</taxon>
        <taxon>Eubacteriales</taxon>
        <taxon>Clostridiaceae</taxon>
        <taxon>Clostridium</taxon>
    </lineage>
</organism>
<dbReference type="CDD" id="cd06283">
    <property type="entry name" value="PBP1_RegR_EndR_KdgR-like"/>
    <property type="match status" value="1"/>
</dbReference>
<accession>A0ABS8N767</accession>
<dbReference type="EMBL" id="JAJJPB010000016">
    <property type="protein sequence ID" value="MCC9295660.1"/>
    <property type="molecule type" value="Genomic_DNA"/>
</dbReference>